<organism evidence="1 2">
    <name type="scientific">Trichonephila clavata</name>
    <name type="common">Joro spider</name>
    <name type="synonym">Nephila clavata</name>
    <dbReference type="NCBI Taxonomy" id="2740835"/>
    <lineage>
        <taxon>Eukaryota</taxon>
        <taxon>Metazoa</taxon>
        <taxon>Ecdysozoa</taxon>
        <taxon>Arthropoda</taxon>
        <taxon>Chelicerata</taxon>
        <taxon>Arachnida</taxon>
        <taxon>Araneae</taxon>
        <taxon>Araneomorphae</taxon>
        <taxon>Entelegynae</taxon>
        <taxon>Araneoidea</taxon>
        <taxon>Nephilidae</taxon>
        <taxon>Trichonephila</taxon>
    </lineage>
</organism>
<reference evidence="1" key="1">
    <citation type="submission" date="2020-07" db="EMBL/GenBank/DDBJ databases">
        <title>Multicomponent nature underlies the extraordinary mechanical properties of spider dragline silk.</title>
        <authorList>
            <person name="Kono N."/>
            <person name="Nakamura H."/>
            <person name="Mori M."/>
            <person name="Yoshida Y."/>
            <person name="Ohtoshi R."/>
            <person name="Malay A.D."/>
            <person name="Moran D.A.P."/>
            <person name="Tomita M."/>
            <person name="Numata K."/>
            <person name="Arakawa K."/>
        </authorList>
    </citation>
    <scope>NUCLEOTIDE SEQUENCE</scope>
</reference>
<name>A0A8X6L9E3_TRICU</name>
<comment type="caution">
    <text evidence="1">The sequence shown here is derived from an EMBL/GenBank/DDBJ whole genome shotgun (WGS) entry which is preliminary data.</text>
</comment>
<dbReference type="Proteomes" id="UP000887116">
    <property type="component" value="Unassembled WGS sequence"/>
</dbReference>
<evidence type="ECO:0000313" key="1">
    <source>
        <dbReference type="EMBL" id="GFQ98673.1"/>
    </source>
</evidence>
<dbReference type="AlphaFoldDB" id="A0A8X6L9E3"/>
<sequence>MANQAWKYLTGEDFYDLLLIINEDKMSFGRDDIDRKYDFDYEGLLCEFWKQSPHHLKISLKDYHCWSRLSIPEGYAMAQWIGSPLQRLLLNDPSVAPYLTQRMRTVDI</sequence>
<gene>
    <name evidence="1" type="ORF">TNCT_272191</name>
</gene>
<evidence type="ECO:0000313" key="2">
    <source>
        <dbReference type="Proteomes" id="UP000887116"/>
    </source>
</evidence>
<protein>
    <submittedName>
        <fullName evidence="1">Uncharacterized protein</fullName>
    </submittedName>
</protein>
<dbReference type="EMBL" id="BMAO01024915">
    <property type="protein sequence ID" value="GFQ98673.1"/>
    <property type="molecule type" value="Genomic_DNA"/>
</dbReference>
<keyword evidence="2" id="KW-1185">Reference proteome</keyword>
<accession>A0A8X6L9E3</accession>
<proteinExistence type="predicted"/>